<evidence type="ECO:0000313" key="2">
    <source>
        <dbReference type="EMBL" id="QDS70097.1"/>
    </source>
</evidence>
<feature type="region of interest" description="Disordered" evidence="1">
    <location>
        <begin position="294"/>
        <end position="326"/>
    </location>
</feature>
<reference evidence="2 3" key="1">
    <citation type="submission" date="2019-07" db="EMBL/GenBank/DDBJ databases">
        <title>Finished genome of Venturia effusa.</title>
        <authorList>
            <person name="Young C.A."/>
            <person name="Cox M.P."/>
            <person name="Ganley A.R.D."/>
            <person name="David W.J."/>
        </authorList>
    </citation>
    <scope>NUCLEOTIDE SEQUENCE [LARGE SCALE GENOMIC DNA]</scope>
    <source>
        <strain evidence="3">albino</strain>
    </source>
</reference>
<feature type="compositionally biased region" description="Polar residues" evidence="1">
    <location>
        <begin position="468"/>
        <end position="483"/>
    </location>
</feature>
<keyword evidence="3" id="KW-1185">Reference proteome</keyword>
<name>A0A517L386_9PEZI</name>
<organism evidence="2 3">
    <name type="scientific">Venturia effusa</name>
    <dbReference type="NCBI Taxonomy" id="50376"/>
    <lineage>
        <taxon>Eukaryota</taxon>
        <taxon>Fungi</taxon>
        <taxon>Dikarya</taxon>
        <taxon>Ascomycota</taxon>
        <taxon>Pezizomycotina</taxon>
        <taxon>Dothideomycetes</taxon>
        <taxon>Pleosporomycetidae</taxon>
        <taxon>Venturiales</taxon>
        <taxon>Venturiaceae</taxon>
        <taxon>Venturia</taxon>
    </lineage>
</organism>
<dbReference type="OrthoDB" id="3792038at2759"/>
<feature type="region of interest" description="Disordered" evidence="1">
    <location>
        <begin position="439"/>
        <end position="498"/>
    </location>
</feature>
<dbReference type="EMBL" id="CP042188">
    <property type="protein sequence ID" value="QDS70097.1"/>
    <property type="molecule type" value="Genomic_DNA"/>
</dbReference>
<proteinExistence type="predicted"/>
<evidence type="ECO:0000313" key="3">
    <source>
        <dbReference type="Proteomes" id="UP000316270"/>
    </source>
</evidence>
<feature type="compositionally biased region" description="Low complexity" evidence="1">
    <location>
        <begin position="598"/>
        <end position="613"/>
    </location>
</feature>
<evidence type="ECO:0000256" key="1">
    <source>
        <dbReference type="SAM" id="MobiDB-lite"/>
    </source>
</evidence>
<feature type="compositionally biased region" description="Basic and acidic residues" evidence="1">
    <location>
        <begin position="484"/>
        <end position="494"/>
    </location>
</feature>
<feature type="region of interest" description="Disordered" evidence="1">
    <location>
        <begin position="655"/>
        <end position="690"/>
    </location>
</feature>
<dbReference type="Proteomes" id="UP000316270">
    <property type="component" value="Chromosome 4"/>
</dbReference>
<feature type="region of interest" description="Disordered" evidence="1">
    <location>
        <begin position="585"/>
        <end position="613"/>
    </location>
</feature>
<accession>A0A517L386</accession>
<feature type="region of interest" description="Disordered" evidence="1">
    <location>
        <begin position="542"/>
        <end position="568"/>
    </location>
</feature>
<dbReference type="AlphaFoldDB" id="A0A517L386"/>
<feature type="region of interest" description="Disordered" evidence="1">
    <location>
        <begin position="14"/>
        <end position="37"/>
    </location>
</feature>
<gene>
    <name evidence="2" type="ORF">FKW77_005058</name>
</gene>
<feature type="compositionally biased region" description="Basic and acidic residues" evidence="1">
    <location>
        <begin position="661"/>
        <end position="670"/>
    </location>
</feature>
<protein>
    <submittedName>
        <fullName evidence="2">Uncharacterized protein</fullName>
    </submittedName>
</protein>
<sequence>MVLTRAFRRILFTKDQENDNNTREPPQPNEREPVTRSSSLTRRRWWLNRSSSRKGPHISEPFDPFPVLAANAQDFDSRITSTSLSQILLWYMYYDVVQVPERNSKWFQDLPRESMVGWIGLGMELKRTNSFPTKKLKLACDKLKIDARQVVARLVRLSDRTSMLHSSLDTKTTYATQFEELTSDLELVESLRPNPQTDAGQWKLEIKKCIQDYMQVVYLKVLNIGQFELEPAITRKETRRRNDVRKRLDQVCNAPRHPPKDFYDEAQEMLGGNWGILPTCQRISTSMSVLALSDGGLRSKSPNGSERGGIPGRGNQLDQSDTRRRSAPDLNDLECILNQMRVQSSRFAEELRQIRLQQGPTSAIQRADSLNPSSNPAIFQHKAARNLDLDINHGGHPVSDRNGTCFSHQPDAIGTATTDPYESHHNRMESNFTQWLQNERPRTSHTHQSHTYFSEDPSSHSLARHGQLYSQSPITSDSVGESSRQQHDATKDLDNEPDCLRGQASNALHDRLSQFQNTWLVDGPSFVPKTLASRESIAAVSVSDDPNWSANDPPTPTEESSLFMTPPSSPTLSMLSMPWWKTPGAWPPASEAERSHLGSPLRTTSSSASISDSIGVPSRATVAGYSDITDPGQMAEAIRVRTRRAMATMVDLSYLPSRCSRSPERHRDAELNENEGPDLSEAMKGVYDEP</sequence>